<dbReference type="Pfam" id="PF13555">
    <property type="entry name" value="AAA_29"/>
    <property type="match status" value="1"/>
</dbReference>
<dbReference type="RefSeq" id="WP_121688635.1">
    <property type="nucleotide sequence ID" value="NZ_RCUY01000009.1"/>
</dbReference>
<proteinExistence type="predicted"/>
<evidence type="ECO:0008006" key="4">
    <source>
        <dbReference type="Google" id="ProtNLM"/>
    </source>
</evidence>
<protein>
    <recommendedName>
        <fullName evidence="4">ATP-binding protein</fullName>
    </recommendedName>
</protein>
<dbReference type="AlphaFoldDB" id="A0A3L7ANK1"/>
<dbReference type="Gene3D" id="3.40.1140.10">
    <property type="match status" value="1"/>
</dbReference>
<name>A0A3L7ANK1_9MICO</name>
<feature type="region of interest" description="Disordered" evidence="1">
    <location>
        <begin position="606"/>
        <end position="629"/>
    </location>
</feature>
<dbReference type="Pfam" id="PF13558">
    <property type="entry name" value="SbcC_Walker_B"/>
    <property type="match status" value="1"/>
</dbReference>
<dbReference type="EMBL" id="RCUY01000009">
    <property type="protein sequence ID" value="RLP82083.1"/>
    <property type="molecule type" value="Genomic_DNA"/>
</dbReference>
<dbReference type="Proteomes" id="UP000269438">
    <property type="component" value="Unassembled WGS sequence"/>
</dbReference>
<dbReference type="OrthoDB" id="174137at2"/>
<comment type="caution">
    <text evidence="2">The sequence shown here is derived from an EMBL/GenBank/DDBJ whole genome shotgun (WGS) entry which is preliminary data.</text>
</comment>
<organism evidence="2 3">
    <name type="scientific">Mycetocola lacteus</name>
    <dbReference type="NCBI Taxonomy" id="76637"/>
    <lineage>
        <taxon>Bacteria</taxon>
        <taxon>Bacillati</taxon>
        <taxon>Actinomycetota</taxon>
        <taxon>Actinomycetes</taxon>
        <taxon>Micrococcales</taxon>
        <taxon>Microbacteriaceae</taxon>
        <taxon>Mycetocola</taxon>
    </lineage>
</organism>
<dbReference type="SUPFAM" id="SSF52540">
    <property type="entry name" value="P-loop containing nucleoside triphosphate hydrolases"/>
    <property type="match status" value="1"/>
</dbReference>
<keyword evidence="3" id="KW-1185">Reference proteome</keyword>
<accession>A0A3L7ANK1</accession>
<evidence type="ECO:0000313" key="3">
    <source>
        <dbReference type="Proteomes" id="UP000269438"/>
    </source>
</evidence>
<evidence type="ECO:0000313" key="2">
    <source>
        <dbReference type="EMBL" id="RLP82083.1"/>
    </source>
</evidence>
<gene>
    <name evidence="2" type="ORF">D9V34_09690</name>
</gene>
<reference evidence="2 3" key="1">
    <citation type="submission" date="2018-10" db="EMBL/GenBank/DDBJ databases">
        <authorList>
            <person name="Li J."/>
        </authorList>
    </citation>
    <scope>NUCLEOTIDE SEQUENCE [LARGE SCALE GENOMIC DNA]</scope>
    <source>
        <strain evidence="2 3">JCM 11654</strain>
    </source>
</reference>
<dbReference type="InterPro" id="IPR027417">
    <property type="entry name" value="P-loop_NTPase"/>
</dbReference>
<sequence>MSDAPLFHIDGATEGTTQWRAELFQVVNWGGFQGHHAIPLSPTATLLSGASGSGKSTLMDAYLALMMPSDTAFNGASNDATTGRARGADQRNLLSYLLGKTDSRRDPETGVMLDRVLRGENSSTWGAISMTFVDDNQRRFTVLRTYFVPRGAAASANVSMKMAVLDSEFDLRELAAIAESRFDRRALRGVVPGIQVCGTYLEFAQKLHTRLGIGAGGDGSKALRLLARIQAGQQVRTVDGLYKSMVLERPATFEAADTALAHFADLEKSYEAMVTEDQKSTVLGAVPALMAEHARARAEEATIDTFGVNQEGATAFNLWRVRTERALLETATTTNAADRRGARERIATAREHEDGLASRLATIQRQQRENGGDVLEDLGQQRTALEHRREQVALERDAFVERVSVLGAAPESAAEFTAAQDAADTFLAAYTDREQEHEDRINARGRDQYPLEADRRALRDEAVSLSGRTGLVPPHLHQARLALAEASGLNPADLPFVAELIDLAAGEERWRTAAEVTLGPVSRILVVDEEHLDAFSRSIDEVELSTRIVFEGVPAGTFTPAEADPEMISGKLVFQDSPYAHWVQDRVRAPHTDALCVESAAELRGSGRRVAPSGQTRDGSRGAHGDNNVRPIIGFSNTARLTQIEAEVADLDARLAELVGEITAERAGLAVLRAHRDAHRLVRDARWSTIDVVAVELALSELAAERERVLADSDVLRSLGDEETRLRVERDAAQRERFLAEDAGSQLATEHERLVDREDELAEAWERVNTAELAPEHAERLDEELAAVGGGTDLAAFDSGVKRLGDRLRAQSTQAREAALAAESALESAFRIYQDRWPDPNLGTTIESAEGYRDILDTIITTGLHERRQEWTRRLSEWSGQDLVPLGGAFDGAIEAIEERLDPVNEILSTLPFGAGRDRLKIALRRLHGEDVTRFRRELRELSAGSTEILDDAAAQERFTRLRAFMDLLRENGEGRRDDLLDVRRHVEITAVRQTVDGVEVSTYSSLGGKSGGESQELVAFIVGAALRFQLGDESRTRPRFAPVFLDEGFVKSDAEFAGRAVAAWQGLGFQLIVGAPLDKVTALEPYMDRMLSMTKNNASGLSFVAEIAGAGLGDEVDAA</sequence>
<evidence type="ECO:0000256" key="1">
    <source>
        <dbReference type="SAM" id="MobiDB-lite"/>
    </source>
</evidence>